<organism evidence="2 3">
    <name type="scientific">Trifolium medium</name>
    <dbReference type="NCBI Taxonomy" id="97028"/>
    <lineage>
        <taxon>Eukaryota</taxon>
        <taxon>Viridiplantae</taxon>
        <taxon>Streptophyta</taxon>
        <taxon>Embryophyta</taxon>
        <taxon>Tracheophyta</taxon>
        <taxon>Spermatophyta</taxon>
        <taxon>Magnoliopsida</taxon>
        <taxon>eudicotyledons</taxon>
        <taxon>Gunneridae</taxon>
        <taxon>Pentapetalae</taxon>
        <taxon>rosids</taxon>
        <taxon>fabids</taxon>
        <taxon>Fabales</taxon>
        <taxon>Fabaceae</taxon>
        <taxon>Papilionoideae</taxon>
        <taxon>50 kb inversion clade</taxon>
        <taxon>NPAAA clade</taxon>
        <taxon>Hologalegina</taxon>
        <taxon>IRL clade</taxon>
        <taxon>Trifolieae</taxon>
        <taxon>Trifolium</taxon>
    </lineage>
</organism>
<keyword evidence="3" id="KW-1185">Reference proteome</keyword>
<gene>
    <name evidence="2" type="ORF">A2U01_0000965</name>
</gene>
<evidence type="ECO:0000313" key="2">
    <source>
        <dbReference type="EMBL" id="MCH80201.1"/>
    </source>
</evidence>
<feature type="compositionally biased region" description="Basic and acidic residues" evidence="1">
    <location>
        <begin position="1"/>
        <end position="22"/>
    </location>
</feature>
<evidence type="ECO:0000256" key="1">
    <source>
        <dbReference type="SAM" id="MobiDB-lite"/>
    </source>
</evidence>
<feature type="region of interest" description="Disordered" evidence="1">
    <location>
        <begin position="1"/>
        <end position="27"/>
    </location>
</feature>
<sequence>MLKLKMEGQRRVSKPDEAKTDNNSKPGEIIEIEEQTVGENSYGWNVIRKWLFKL</sequence>
<reference evidence="2 3" key="1">
    <citation type="journal article" date="2018" name="Front. Plant Sci.">
        <title>Red Clover (Trifolium pratense) and Zigzag Clover (T. medium) - A Picture of Genomic Similarities and Differences.</title>
        <authorList>
            <person name="Dluhosova J."/>
            <person name="Istvanek J."/>
            <person name="Nedelnik J."/>
            <person name="Repkova J."/>
        </authorList>
    </citation>
    <scope>NUCLEOTIDE SEQUENCE [LARGE SCALE GENOMIC DNA]</scope>
    <source>
        <strain evidence="3">cv. 10/8</strain>
        <tissue evidence="2">Leaf</tissue>
    </source>
</reference>
<dbReference type="EMBL" id="LXQA010000789">
    <property type="protein sequence ID" value="MCH80201.1"/>
    <property type="molecule type" value="Genomic_DNA"/>
</dbReference>
<accession>A0A392LYZ1</accession>
<dbReference type="Proteomes" id="UP000265520">
    <property type="component" value="Unassembled WGS sequence"/>
</dbReference>
<protein>
    <submittedName>
        <fullName evidence="2">Uncharacterized protein</fullName>
    </submittedName>
</protein>
<name>A0A392LYZ1_9FABA</name>
<dbReference type="AlphaFoldDB" id="A0A392LYZ1"/>
<comment type="caution">
    <text evidence="2">The sequence shown here is derived from an EMBL/GenBank/DDBJ whole genome shotgun (WGS) entry which is preliminary data.</text>
</comment>
<proteinExistence type="predicted"/>
<evidence type="ECO:0000313" key="3">
    <source>
        <dbReference type="Proteomes" id="UP000265520"/>
    </source>
</evidence>